<evidence type="ECO:0000259" key="11">
    <source>
        <dbReference type="PROSITE" id="PS51184"/>
    </source>
</evidence>
<evidence type="ECO:0000256" key="6">
    <source>
        <dbReference type="ARBA" id="ARBA00047762"/>
    </source>
</evidence>
<sequence length="490" mass="57151">MFGFEIQQKKNIMAASMNVYTLEKSVLNVDCIDKKKALRIFSHVKIDRVSHFISPDSYSEFFENCLLRNQPCILSSLNTAAWKSRKDWTCPNGKPNFEFLRETFGHAVVPVANCKREKYSSQPKENKIFSEFLDYWQNYIESDYSENLDSFYLKDWHFSRDFPNYKAYETPCVFTSDWLNEFWDSKADNDDYRFVYMGPKGSWTPFHADVFRSFSWSANICGRKKWIFYPPGEEENLCNKYGHLVYNIDSAELSDAKLYPNYSKVKSRLEVIQEAGEIIYVPSGWHHQVHNLEDTISINHNWLNGCNVDICWQYIKNNLLQVQHEIADCREMEGWDDQCQLILNATVGIDYDEFLRFMEVISENRINQLQNHLLLVTDQFDGEPKEQNTDKNPPLDKYFVDKIEVLKTGVSSAADSKCLTPSGRCKMTEGQINHCVFDLQSVKDILHDMILTQEFCHLNNCKNRANDLIKTIDTLFNSIAKKIVCTNPSS</sequence>
<gene>
    <name evidence="13" type="primary">LOC111123864</name>
</gene>
<dbReference type="GO" id="GO:0140096">
    <property type="term" value="F:catalytic activity, acting on a protein"/>
    <property type="evidence" value="ECO:0007669"/>
    <property type="project" value="UniProtKB-ARBA"/>
</dbReference>
<dbReference type="SUPFAM" id="SSF51197">
    <property type="entry name" value="Clavaminate synthase-like"/>
    <property type="match status" value="1"/>
</dbReference>
<dbReference type="Proteomes" id="UP000694844">
    <property type="component" value="Chromosome 3"/>
</dbReference>
<proteinExistence type="inferred from homology"/>
<evidence type="ECO:0000256" key="4">
    <source>
        <dbReference type="ARBA" id="ARBA00023004"/>
    </source>
</evidence>
<dbReference type="GO" id="GO:0045905">
    <property type="term" value="P:positive regulation of translational termination"/>
    <property type="evidence" value="ECO:0007669"/>
    <property type="project" value="TreeGrafter"/>
</dbReference>
<dbReference type="PROSITE" id="PS51184">
    <property type="entry name" value="JMJC"/>
    <property type="match status" value="1"/>
</dbReference>
<dbReference type="Gene3D" id="2.60.120.650">
    <property type="entry name" value="Cupin"/>
    <property type="match status" value="1"/>
</dbReference>
<dbReference type="KEGG" id="cvn:111123864"/>
<keyword evidence="2" id="KW-0479">Metal-binding</keyword>
<dbReference type="RefSeq" id="XP_022322210.1">
    <property type="nucleotide sequence ID" value="XM_022466502.1"/>
</dbReference>
<comment type="cofactor">
    <cofactor evidence="1">
        <name>Fe(2+)</name>
        <dbReference type="ChEBI" id="CHEBI:29033"/>
    </cofactor>
</comment>
<dbReference type="GO" id="GO:0005634">
    <property type="term" value="C:nucleus"/>
    <property type="evidence" value="ECO:0007669"/>
    <property type="project" value="TreeGrafter"/>
</dbReference>
<dbReference type="AlphaFoldDB" id="A0A8B8D3B0"/>
<keyword evidence="3" id="KW-0560">Oxidoreductase</keyword>
<evidence type="ECO:0000256" key="1">
    <source>
        <dbReference type="ARBA" id="ARBA00001954"/>
    </source>
</evidence>
<evidence type="ECO:0000256" key="2">
    <source>
        <dbReference type="ARBA" id="ARBA00022723"/>
    </source>
</evidence>
<organism evidence="12 13">
    <name type="scientific">Crassostrea virginica</name>
    <name type="common">Eastern oyster</name>
    <dbReference type="NCBI Taxonomy" id="6565"/>
    <lineage>
        <taxon>Eukaryota</taxon>
        <taxon>Metazoa</taxon>
        <taxon>Spiralia</taxon>
        <taxon>Lophotrochozoa</taxon>
        <taxon>Mollusca</taxon>
        <taxon>Bivalvia</taxon>
        <taxon>Autobranchia</taxon>
        <taxon>Pteriomorphia</taxon>
        <taxon>Ostreida</taxon>
        <taxon>Ostreoidea</taxon>
        <taxon>Ostreidae</taxon>
        <taxon>Crassostrea</taxon>
    </lineage>
</organism>
<dbReference type="SMART" id="SM00558">
    <property type="entry name" value="JmjC"/>
    <property type="match status" value="1"/>
</dbReference>
<dbReference type="GeneID" id="111123864"/>
<dbReference type="Pfam" id="PF13621">
    <property type="entry name" value="Cupin_8"/>
    <property type="match status" value="1"/>
</dbReference>
<name>A0A8B8D3B0_CRAVI</name>
<dbReference type="OrthoDB" id="203487at2759"/>
<comment type="catalytic activity">
    <reaction evidence="6">
        <text>L-lysyl-[protein] + 2-oxoglutarate + O2 = 4-hydroxy-L-lysyl-[protein] + succinate + CO2</text>
        <dbReference type="Rhea" id="RHEA:57156"/>
        <dbReference type="Rhea" id="RHEA-COMP:9752"/>
        <dbReference type="Rhea" id="RHEA-COMP:15084"/>
        <dbReference type="ChEBI" id="CHEBI:15379"/>
        <dbReference type="ChEBI" id="CHEBI:16526"/>
        <dbReference type="ChEBI" id="CHEBI:16810"/>
        <dbReference type="ChEBI" id="CHEBI:29969"/>
        <dbReference type="ChEBI" id="CHEBI:30031"/>
        <dbReference type="ChEBI" id="CHEBI:141495"/>
    </reaction>
</comment>
<comment type="similarity">
    <text evidence="5">Belongs to the JMJD6 family.</text>
</comment>
<reference evidence="13" key="1">
    <citation type="submission" date="2025-08" db="UniProtKB">
        <authorList>
            <consortium name="RefSeq"/>
        </authorList>
    </citation>
    <scope>IDENTIFICATION</scope>
    <source>
        <tissue evidence="13">Whole sample</tissue>
    </source>
</reference>
<evidence type="ECO:0000313" key="12">
    <source>
        <dbReference type="Proteomes" id="UP000694844"/>
    </source>
</evidence>
<dbReference type="InterPro" id="IPR041667">
    <property type="entry name" value="Cupin_8"/>
</dbReference>
<evidence type="ECO:0000256" key="7">
    <source>
        <dbReference type="ARBA" id="ARBA00067203"/>
    </source>
</evidence>
<dbReference type="GO" id="GO:0005737">
    <property type="term" value="C:cytoplasm"/>
    <property type="evidence" value="ECO:0007669"/>
    <property type="project" value="TreeGrafter"/>
</dbReference>
<evidence type="ECO:0000256" key="3">
    <source>
        <dbReference type="ARBA" id="ARBA00023002"/>
    </source>
</evidence>
<dbReference type="InterPro" id="IPR003347">
    <property type="entry name" value="JmjC_dom"/>
</dbReference>
<evidence type="ECO:0000256" key="9">
    <source>
        <dbReference type="ARBA" id="ARBA00080747"/>
    </source>
</evidence>
<evidence type="ECO:0000256" key="8">
    <source>
        <dbReference type="ARBA" id="ARBA00078704"/>
    </source>
</evidence>
<dbReference type="CDD" id="cd02208">
    <property type="entry name" value="cupin_RmlC-like"/>
    <property type="match status" value="1"/>
</dbReference>
<evidence type="ECO:0000256" key="5">
    <source>
        <dbReference type="ARBA" id="ARBA00038068"/>
    </source>
</evidence>
<accession>A0A8B8D3B0</accession>
<evidence type="ECO:0000313" key="13">
    <source>
        <dbReference type="RefSeq" id="XP_022322210.1"/>
    </source>
</evidence>
<dbReference type="PANTHER" id="PTHR12480:SF6">
    <property type="entry name" value="2-OXOGLUTARATE AND IRON-DEPENDENT OXYGENASE JMJD4"/>
    <property type="match status" value="1"/>
</dbReference>
<protein>
    <recommendedName>
        <fullName evidence="7">2-oxoglutarate and iron-dependent oxygenase JMJD4</fullName>
    </recommendedName>
    <alternativeName>
        <fullName evidence="8">JmjC domain-containing protein 4</fullName>
    </alternativeName>
    <alternativeName>
        <fullName evidence="10">Jumonji domain-containing protein 4</fullName>
    </alternativeName>
    <alternativeName>
        <fullName evidence="9">Lysyl-hydroxylase JMJD4</fullName>
    </alternativeName>
</protein>
<dbReference type="GO" id="GO:0046872">
    <property type="term" value="F:metal ion binding"/>
    <property type="evidence" value="ECO:0007669"/>
    <property type="project" value="UniProtKB-KW"/>
</dbReference>
<keyword evidence="12" id="KW-1185">Reference proteome</keyword>
<dbReference type="GO" id="GO:0016706">
    <property type="term" value="F:2-oxoglutarate-dependent dioxygenase activity"/>
    <property type="evidence" value="ECO:0007669"/>
    <property type="project" value="UniProtKB-ARBA"/>
</dbReference>
<feature type="domain" description="JmjC" evidence="11">
    <location>
        <begin position="151"/>
        <end position="319"/>
    </location>
</feature>
<keyword evidence="4" id="KW-0408">Iron</keyword>
<dbReference type="PANTHER" id="PTHR12480">
    <property type="entry name" value="ARGININE DEMETHYLASE AND LYSYL-HYDROXYLASE JMJD"/>
    <property type="match status" value="1"/>
</dbReference>
<dbReference type="InterPro" id="IPR050910">
    <property type="entry name" value="JMJD6_ArgDemeth/LysHydrox"/>
</dbReference>
<dbReference type="FunFam" id="2.60.120.650:FF:000030">
    <property type="entry name" value="JmjC domain-containing protein 4"/>
    <property type="match status" value="1"/>
</dbReference>
<dbReference type="GO" id="GO:0043565">
    <property type="term" value="F:sequence-specific DNA binding"/>
    <property type="evidence" value="ECO:0007669"/>
    <property type="project" value="TreeGrafter"/>
</dbReference>
<evidence type="ECO:0000256" key="10">
    <source>
        <dbReference type="ARBA" id="ARBA00082904"/>
    </source>
</evidence>